<dbReference type="InterPro" id="IPR027417">
    <property type="entry name" value="P-loop_NTPase"/>
</dbReference>
<dbReference type="Pfam" id="PF13086">
    <property type="entry name" value="AAA_11"/>
    <property type="match status" value="2"/>
</dbReference>
<dbReference type="InterPro" id="IPR026122">
    <property type="entry name" value="MOV-10/SDE3_DEXXQ/H-box"/>
</dbReference>
<dbReference type="GO" id="GO:0005524">
    <property type="term" value="F:ATP binding"/>
    <property type="evidence" value="ECO:0007669"/>
    <property type="project" value="UniProtKB-KW"/>
</dbReference>
<evidence type="ECO:0000256" key="4">
    <source>
        <dbReference type="ARBA" id="ARBA00022490"/>
    </source>
</evidence>
<proteinExistence type="inferred from homology"/>
<dbReference type="InterPro" id="IPR041679">
    <property type="entry name" value="DNA2/NAM7-like_C"/>
</dbReference>
<dbReference type="GO" id="GO:0016787">
    <property type="term" value="F:hydrolase activity"/>
    <property type="evidence" value="ECO:0007669"/>
    <property type="project" value="UniProtKB-KW"/>
</dbReference>
<evidence type="ECO:0000256" key="2">
    <source>
        <dbReference type="ARBA" id="ARBA00005601"/>
    </source>
</evidence>
<dbReference type="PANTHER" id="PTHR45418">
    <property type="entry name" value="CANCER/TESTIS ANTIGEN 55"/>
    <property type="match status" value="1"/>
</dbReference>
<accession>A0A1Q3E6Q8</accession>
<dbReference type="EC" id="3.6.4.13" evidence="3"/>
<comment type="caution">
    <text evidence="16">The sequence shown here is derived from an EMBL/GenBank/DDBJ whole genome shotgun (WGS) entry which is preliminary data.</text>
</comment>
<keyword evidence="4" id="KW-0963">Cytoplasm</keyword>
<sequence>MKNWQGHVSGAKHASKAIAKGMSPDVPPEEPEQVPGHQLHPMQAQHKEREQFLKFTSAVEDTEKDKNGVSVIGDFDFKIIELEEAASGVVRAGTIQCQIPATRMSLMDIRLASAKGKATLSPFTVTLNNSIRTLSSRNSLQFSVKMTQNYLGRAEDRVELLFEDSVPEPTMTCLDLESRIAPPSTQAISYVGRLPLAIIPGHLSNTLSTGSTKEVLARLRRMYLPPVLDSETYSKHFKHLIWVEEFQMDRDLQYYDINDAQLKQHNSYYYLTVPGLAEKRPSVLVGDRIIVRRPSGPPGHWYEGGVHVVRRDEVGLRFHRSFVASAGERFFVRFKLNRFPMRRQHQALDSAFSQDRVLFPGKLHLFKSIPRTITPSTLRWYNTLIAGNPPQKQAVLSITYREPGSMPFIIFGPPGTGKTVTMVEAILQVLATNSTSRIFACAPSNSAADLITSRLASAHLKVTELFRAYAPSRSKDDVPITILPHTRQNRDGHFTVYPMRDMLNFRVIVTTCVSASILSGIGMPRGHFSHIFVDEAGQATEPEVMIGIKSMSDNSTNIVLSGDPKQLGPIIRSSVARVLGLEMSYIERLMNRDIYDEVGGYGKSVVKLVKNFRSHSAILKFPNEKFYRGDLQCCGDPKTINFYINSQHLVKKNFPIVFHSISGKDDREASSPSFFNIDEVTQVKTLIAKLRSDRNQRITDNDIGVIAPYHAQVRKLRVALRPIADAVKVGSVEEFQGQERRVIIISTVRSSKEFVEYDLKHTLGFVANPRRFNVAVTRAQALLYVVGDPSVLSLDPLWRNFLNYIHKNGGWKGPPPTWDTRAPVDDNGKYDVSVRSAAQADMNEFTRMIEALTLNGVQALEDGEDEDQDVDHNIDRPWNEVE</sequence>
<reference evidence="16 17" key="1">
    <citation type="submission" date="2016-08" db="EMBL/GenBank/DDBJ databases">
        <authorList>
            <consortium name="Lentinula edodes genome sequencing consortium"/>
            <person name="Sakamoto Y."/>
            <person name="Nakade K."/>
            <person name="Sato S."/>
            <person name="Yoshida Y."/>
            <person name="Miyazaki K."/>
            <person name="Natsume S."/>
            <person name="Konno N."/>
        </authorList>
    </citation>
    <scope>NUCLEOTIDE SEQUENCE [LARGE SCALE GENOMIC DNA]</scope>
    <source>
        <strain evidence="16 17">NBRC 111202</strain>
    </source>
</reference>
<dbReference type="PANTHER" id="PTHR45418:SF1">
    <property type="entry name" value="CANCER_TESTIS ANTIGEN 55"/>
    <property type="match status" value="1"/>
</dbReference>
<evidence type="ECO:0000259" key="15">
    <source>
        <dbReference type="Pfam" id="PF21634"/>
    </source>
</evidence>
<dbReference type="InterPro" id="IPR049080">
    <property type="entry name" value="MOV-10-like_beta-barrel"/>
</dbReference>
<evidence type="ECO:0000313" key="16">
    <source>
        <dbReference type="EMBL" id="GAW02871.1"/>
    </source>
</evidence>
<comment type="catalytic activity">
    <reaction evidence="11">
        <text>ATP + H2O = ADP + phosphate + H(+)</text>
        <dbReference type="Rhea" id="RHEA:13065"/>
        <dbReference type="ChEBI" id="CHEBI:15377"/>
        <dbReference type="ChEBI" id="CHEBI:15378"/>
        <dbReference type="ChEBI" id="CHEBI:30616"/>
        <dbReference type="ChEBI" id="CHEBI:43474"/>
        <dbReference type="ChEBI" id="CHEBI:456216"/>
        <dbReference type="EC" id="3.6.4.13"/>
    </reaction>
</comment>
<dbReference type="Pfam" id="PF21634">
    <property type="entry name" value="MOV-10_beta-barrel"/>
    <property type="match status" value="1"/>
</dbReference>
<feature type="domain" description="DNA2/NAM7 helicase helicase" evidence="13">
    <location>
        <begin position="505"/>
        <end position="573"/>
    </location>
</feature>
<evidence type="ECO:0000256" key="7">
    <source>
        <dbReference type="ARBA" id="ARBA00022806"/>
    </source>
</evidence>
<feature type="domain" description="DNA2/NAM7 helicase helicase" evidence="13">
    <location>
        <begin position="388"/>
        <end position="472"/>
    </location>
</feature>
<comment type="similarity">
    <text evidence="2">Belongs to the DNA2/NAM7 helicase family. SDE3 subfamily.</text>
</comment>
<evidence type="ECO:0000259" key="13">
    <source>
        <dbReference type="Pfam" id="PF13086"/>
    </source>
</evidence>
<dbReference type="GO" id="GO:0031047">
    <property type="term" value="P:regulatory ncRNA-mediated gene silencing"/>
    <property type="evidence" value="ECO:0007669"/>
    <property type="project" value="UniProtKB-KW"/>
</dbReference>
<feature type="region of interest" description="Disordered" evidence="12">
    <location>
        <begin position="1"/>
        <end position="44"/>
    </location>
</feature>
<dbReference type="FunFam" id="3.40.50.300:FF:000608">
    <property type="entry name" value="Mov10 RISC complex RNA helicase"/>
    <property type="match status" value="1"/>
</dbReference>
<dbReference type="GO" id="GO:0036464">
    <property type="term" value="C:cytoplasmic ribonucleoprotein granule"/>
    <property type="evidence" value="ECO:0007669"/>
    <property type="project" value="UniProtKB-SubCell"/>
</dbReference>
<evidence type="ECO:0000256" key="6">
    <source>
        <dbReference type="ARBA" id="ARBA00022801"/>
    </source>
</evidence>
<keyword evidence="17" id="KW-1185">Reference proteome</keyword>
<keyword evidence="10" id="KW-0943">RNA-mediated gene silencing</keyword>
<dbReference type="CDD" id="cd18038">
    <property type="entry name" value="DEXXQc_Helz-like"/>
    <property type="match status" value="1"/>
</dbReference>
<dbReference type="AlphaFoldDB" id="A0A1Q3E6Q8"/>
<keyword evidence="6" id="KW-0378">Hydrolase</keyword>
<keyword evidence="8" id="KW-0067">ATP-binding</keyword>
<dbReference type="Proteomes" id="UP000188533">
    <property type="component" value="Unassembled WGS sequence"/>
</dbReference>
<comment type="subcellular location">
    <subcellularLocation>
        <location evidence="1">Cytoplasm</location>
        <location evidence="1">Cytoplasmic ribonucleoprotein granule</location>
    </subcellularLocation>
</comment>
<feature type="domain" description="DNA2/NAM7 helicase-like C-terminal" evidence="14">
    <location>
        <begin position="582"/>
        <end position="789"/>
    </location>
</feature>
<organism evidence="16 17">
    <name type="scientific">Lentinula edodes</name>
    <name type="common">Shiitake mushroom</name>
    <name type="synonym">Lentinus edodes</name>
    <dbReference type="NCBI Taxonomy" id="5353"/>
    <lineage>
        <taxon>Eukaryota</taxon>
        <taxon>Fungi</taxon>
        <taxon>Dikarya</taxon>
        <taxon>Basidiomycota</taxon>
        <taxon>Agaricomycotina</taxon>
        <taxon>Agaricomycetes</taxon>
        <taxon>Agaricomycetidae</taxon>
        <taxon>Agaricales</taxon>
        <taxon>Marasmiineae</taxon>
        <taxon>Omphalotaceae</taxon>
        <taxon>Lentinula</taxon>
    </lineage>
</organism>
<evidence type="ECO:0000256" key="1">
    <source>
        <dbReference type="ARBA" id="ARBA00004331"/>
    </source>
</evidence>
<evidence type="ECO:0000256" key="10">
    <source>
        <dbReference type="ARBA" id="ARBA00023158"/>
    </source>
</evidence>
<dbReference type="InterPro" id="IPR041677">
    <property type="entry name" value="DNA2/NAM7_AAA_11"/>
</dbReference>
<evidence type="ECO:0000256" key="9">
    <source>
        <dbReference type="ARBA" id="ARBA00022884"/>
    </source>
</evidence>
<name>A0A1Q3E6Q8_LENED</name>
<protein>
    <recommendedName>
        <fullName evidence="3">RNA helicase</fullName>
        <ecNumber evidence="3">3.6.4.13</ecNumber>
    </recommendedName>
</protein>
<dbReference type="Gene3D" id="3.40.50.300">
    <property type="entry name" value="P-loop containing nucleotide triphosphate hydrolases"/>
    <property type="match status" value="2"/>
</dbReference>
<feature type="domain" description="Helicase MOV-10-like beta-barrel" evidence="15">
    <location>
        <begin position="255"/>
        <end position="334"/>
    </location>
</feature>
<keyword evidence="5" id="KW-0547">Nucleotide-binding</keyword>
<gene>
    <name evidence="16" type="ORF">LENED_004548</name>
</gene>
<evidence type="ECO:0000259" key="14">
    <source>
        <dbReference type="Pfam" id="PF13087"/>
    </source>
</evidence>
<evidence type="ECO:0000256" key="3">
    <source>
        <dbReference type="ARBA" id="ARBA00012552"/>
    </source>
</evidence>
<dbReference type="CDD" id="cd18808">
    <property type="entry name" value="SF1_C_Upf1"/>
    <property type="match status" value="1"/>
</dbReference>
<dbReference type="STRING" id="5353.A0A1Q3E6Q8"/>
<keyword evidence="9" id="KW-0694">RNA-binding</keyword>
<reference evidence="16 17" key="2">
    <citation type="submission" date="2017-02" db="EMBL/GenBank/DDBJ databases">
        <title>A genome survey and senescence transcriptome analysis in Lentinula edodes.</title>
        <authorList>
            <person name="Sakamoto Y."/>
            <person name="Nakade K."/>
            <person name="Sato S."/>
            <person name="Yoshida Y."/>
            <person name="Miyazaki K."/>
            <person name="Natsume S."/>
            <person name="Konno N."/>
        </authorList>
    </citation>
    <scope>NUCLEOTIDE SEQUENCE [LARGE SCALE GENOMIC DNA]</scope>
    <source>
        <strain evidence="16 17">NBRC 111202</strain>
    </source>
</reference>
<dbReference type="InterPro" id="IPR047187">
    <property type="entry name" value="SF1_C_Upf1"/>
</dbReference>
<evidence type="ECO:0000256" key="11">
    <source>
        <dbReference type="ARBA" id="ARBA00047984"/>
    </source>
</evidence>
<dbReference type="GO" id="GO:0032574">
    <property type="term" value="F:5'-3' RNA helicase activity"/>
    <property type="evidence" value="ECO:0007669"/>
    <property type="project" value="InterPro"/>
</dbReference>
<feature type="compositionally biased region" description="Basic and acidic residues" evidence="12">
    <location>
        <begin position="870"/>
        <end position="882"/>
    </location>
</feature>
<evidence type="ECO:0000256" key="8">
    <source>
        <dbReference type="ARBA" id="ARBA00022840"/>
    </source>
</evidence>
<evidence type="ECO:0000256" key="5">
    <source>
        <dbReference type="ARBA" id="ARBA00022741"/>
    </source>
</evidence>
<evidence type="ECO:0000256" key="12">
    <source>
        <dbReference type="SAM" id="MobiDB-lite"/>
    </source>
</evidence>
<dbReference type="EMBL" id="BDGU01000118">
    <property type="protein sequence ID" value="GAW02871.1"/>
    <property type="molecule type" value="Genomic_DNA"/>
</dbReference>
<dbReference type="GO" id="GO:0003723">
    <property type="term" value="F:RNA binding"/>
    <property type="evidence" value="ECO:0007669"/>
    <property type="project" value="UniProtKB-KW"/>
</dbReference>
<dbReference type="SUPFAM" id="SSF52540">
    <property type="entry name" value="P-loop containing nucleoside triphosphate hydrolases"/>
    <property type="match status" value="1"/>
</dbReference>
<keyword evidence="7 16" id="KW-0347">Helicase</keyword>
<evidence type="ECO:0000313" key="17">
    <source>
        <dbReference type="Proteomes" id="UP000188533"/>
    </source>
</evidence>
<feature type="region of interest" description="Disordered" evidence="12">
    <location>
        <begin position="861"/>
        <end position="882"/>
    </location>
</feature>
<dbReference type="Pfam" id="PF13087">
    <property type="entry name" value="AAA_12"/>
    <property type="match status" value="1"/>
</dbReference>